<feature type="region of interest" description="Disordered" evidence="1">
    <location>
        <begin position="130"/>
        <end position="167"/>
    </location>
</feature>
<feature type="compositionally biased region" description="Basic and acidic residues" evidence="1">
    <location>
        <begin position="46"/>
        <end position="59"/>
    </location>
</feature>
<accession>A0AAN6ZY19</accession>
<dbReference type="EMBL" id="MU856912">
    <property type="protein sequence ID" value="KAK4154433.1"/>
    <property type="molecule type" value="Genomic_DNA"/>
</dbReference>
<name>A0AAN6ZY19_9PEZI</name>
<feature type="region of interest" description="Disordered" evidence="1">
    <location>
        <begin position="1"/>
        <end position="94"/>
    </location>
</feature>
<gene>
    <name evidence="2" type="ORF">C8A00DRAFT_42791</name>
</gene>
<feature type="compositionally biased region" description="Basic and acidic residues" evidence="1">
    <location>
        <begin position="82"/>
        <end position="93"/>
    </location>
</feature>
<reference evidence="2" key="2">
    <citation type="submission" date="2023-05" db="EMBL/GenBank/DDBJ databases">
        <authorList>
            <consortium name="Lawrence Berkeley National Laboratory"/>
            <person name="Steindorff A."/>
            <person name="Hensen N."/>
            <person name="Bonometti L."/>
            <person name="Westerberg I."/>
            <person name="Brannstrom I.O."/>
            <person name="Guillou S."/>
            <person name="Cros-Aarteil S."/>
            <person name="Calhoun S."/>
            <person name="Haridas S."/>
            <person name="Kuo A."/>
            <person name="Mondo S."/>
            <person name="Pangilinan J."/>
            <person name="Riley R."/>
            <person name="Labutti K."/>
            <person name="Andreopoulos B."/>
            <person name="Lipzen A."/>
            <person name="Chen C."/>
            <person name="Yanf M."/>
            <person name="Daum C."/>
            <person name="Ng V."/>
            <person name="Clum A."/>
            <person name="Ohm R."/>
            <person name="Martin F."/>
            <person name="Silar P."/>
            <person name="Natvig D."/>
            <person name="Lalanne C."/>
            <person name="Gautier V."/>
            <person name="Ament-Velasquez S.L."/>
            <person name="Kruys A."/>
            <person name="Hutchinson M.I."/>
            <person name="Powell A.J."/>
            <person name="Barry K."/>
            <person name="Miller A.N."/>
            <person name="Grigoriev I.V."/>
            <person name="Debuchy R."/>
            <person name="Gladieux P."/>
            <person name="Thoren M.H."/>
            <person name="Johannesson H."/>
        </authorList>
    </citation>
    <scope>NUCLEOTIDE SEQUENCE</scope>
    <source>
        <strain evidence="2">CBS 538.74</strain>
    </source>
</reference>
<feature type="compositionally biased region" description="Polar residues" evidence="1">
    <location>
        <begin position="10"/>
        <end position="22"/>
    </location>
</feature>
<protein>
    <submittedName>
        <fullName evidence="2">Uncharacterized protein</fullName>
    </submittedName>
</protein>
<comment type="caution">
    <text evidence="2">The sequence shown here is derived from an EMBL/GenBank/DDBJ whole genome shotgun (WGS) entry which is preliminary data.</text>
</comment>
<feature type="region of interest" description="Disordered" evidence="1">
    <location>
        <begin position="228"/>
        <end position="344"/>
    </location>
</feature>
<reference evidence="2" key="1">
    <citation type="journal article" date="2023" name="Mol. Phylogenet. Evol.">
        <title>Genome-scale phylogeny and comparative genomics of the fungal order Sordariales.</title>
        <authorList>
            <person name="Hensen N."/>
            <person name="Bonometti L."/>
            <person name="Westerberg I."/>
            <person name="Brannstrom I.O."/>
            <person name="Guillou S."/>
            <person name="Cros-Aarteil S."/>
            <person name="Calhoun S."/>
            <person name="Haridas S."/>
            <person name="Kuo A."/>
            <person name="Mondo S."/>
            <person name="Pangilinan J."/>
            <person name="Riley R."/>
            <person name="LaButti K."/>
            <person name="Andreopoulos B."/>
            <person name="Lipzen A."/>
            <person name="Chen C."/>
            <person name="Yan M."/>
            <person name="Daum C."/>
            <person name="Ng V."/>
            <person name="Clum A."/>
            <person name="Steindorff A."/>
            <person name="Ohm R.A."/>
            <person name="Martin F."/>
            <person name="Silar P."/>
            <person name="Natvig D.O."/>
            <person name="Lalanne C."/>
            <person name="Gautier V."/>
            <person name="Ament-Velasquez S.L."/>
            <person name="Kruys A."/>
            <person name="Hutchinson M.I."/>
            <person name="Powell A.J."/>
            <person name="Barry K."/>
            <person name="Miller A.N."/>
            <person name="Grigoriev I.V."/>
            <person name="Debuchy R."/>
            <person name="Gladieux P."/>
            <person name="Hiltunen Thoren M."/>
            <person name="Johannesson H."/>
        </authorList>
    </citation>
    <scope>NUCLEOTIDE SEQUENCE</scope>
    <source>
        <strain evidence="2">CBS 538.74</strain>
    </source>
</reference>
<proteinExistence type="predicted"/>
<evidence type="ECO:0000313" key="2">
    <source>
        <dbReference type="EMBL" id="KAK4154433.1"/>
    </source>
</evidence>
<evidence type="ECO:0000313" key="3">
    <source>
        <dbReference type="Proteomes" id="UP001302745"/>
    </source>
</evidence>
<organism evidence="2 3">
    <name type="scientific">Chaetomidium leptoderma</name>
    <dbReference type="NCBI Taxonomy" id="669021"/>
    <lineage>
        <taxon>Eukaryota</taxon>
        <taxon>Fungi</taxon>
        <taxon>Dikarya</taxon>
        <taxon>Ascomycota</taxon>
        <taxon>Pezizomycotina</taxon>
        <taxon>Sordariomycetes</taxon>
        <taxon>Sordariomycetidae</taxon>
        <taxon>Sordariales</taxon>
        <taxon>Chaetomiaceae</taxon>
        <taxon>Chaetomidium</taxon>
    </lineage>
</organism>
<evidence type="ECO:0000256" key="1">
    <source>
        <dbReference type="SAM" id="MobiDB-lite"/>
    </source>
</evidence>
<feature type="compositionally biased region" description="Basic and acidic residues" evidence="1">
    <location>
        <begin position="243"/>
        <end position="273"/>
    </location>
</feature>
<keyword evidence="3" id="KW-1185">Reference proteome</keyword>
<feature type="compositionally biased region" description="Basic residues" evidence="1">
    <location>
        <begin position="60"/>
        <end position="69"/>
    </location>
</feature>
<feature type="compositionally biased region" description="Basic and acidic residues" evidence="1">
    <location>
        <begin position="281"/>
        <end position="300"/>
    </location>
</feature>
<sequence length="344" mass="37816">MPSSRRPATGSPTPRSSGGNKSSESKVPPEILHQLGRAVLSYSLKKMSEQKTQPSDHRSKSSHRKSSRSKTREPSATSKRGTSRDTPRSDSGDMHSLISQLAVGVFAFGIRHIIRRRREAKRQAAAAAAAASSAQATATSSTTTTTRDGTTGQRRQQQGTTTVADPELSAALETVTKELQGASDSIKRLASSAPSSHRNCAVRDALVADEKRLSGSLANMQASIHNMRNLHPGLEPGRGQVGTDRRRQERARARAMARERERAAGEEGRERTRAAAGGRAEQVRERDIMGPERTEEEGRVRRQKGERRSEKSRVRHRREEIADEGRSRGDQELRRGRPAEVVER</sequence>
<dbReference type="AlphaFoldDB" id="A0AAN6ZY19"/>
<feature type="compositionally biased region" description="Basic and acidic residues" evidence="1">
    <location>
        <begin position="306"/>
        <end position="344"/>
    </location>
</feature>
<dbReference type="Proteomes" id="UP001302745">
    <property type="component" value="Unassembled WGS sequence"/>
</dbReference>
<feature type="compositionally biased region" description="Low complexity" evidence="1">
    <location>
        <begin position="130"/>
        <end position="162"/>
    </location>
</feature>